<keyword evidence="1" id="KW-0175">Coiled coil</keyword>
<dbReference type="EMBL" id="QAON01000001">
    <property type="protein sequence ID" value="PTQ91390.1"/>
    <property type="molecule type" value="Genomic_DNA"/>
</dbReference>
<keyword evidence="5" id="KW-1185">Reference proteome</keyword>
<name>A0A2T5J451_9GAMM</name>
<gene>
    <name evidence="4" type="ORF">C8N29_101463</name>
</gene>
<feature type="chain" id="PRO_5030799704" description="Spy/CpxP family protein refolding chaperone" evidence="3">
    <location>
        <begin position="21"/>
        <end position="124"/>
    </location>
</feature>
<feature type="signal peptide" evidence="3">
    <location>
        <begin position="1"/>
        <end position="20"/>
    </location>
</feature>
<proteinExistence type="predicted"/>
<evidence type="ECO:0000256" key="3">
    <source>
        <dbReference type="SAM" id="SignalP"/>
    </source>
</evidence>
<sequence>MSKYLPTFMLGLILSSPVLANSVQDCPRQADLSRHLQLNASQTEKLEKLMAKHRAAMDKIHDQYQQTHDNERAEVEKLRSSQRAEMATILNDKQMAQFDKMLKRRHPPHPPMPDAEMRAPTQTH</sequence>
<keyword evidence="3" id="KW-0732">Signal</keyword>
<evidence type="ECO:0000256" key="2">
    <source>
        <dbReference type="SAM" id="MobiDB-lite"/>
    </source>
</evidence>
<evidence type="ECO:0000256" key="1">
    <source>
        <dbReference type="SAM" id="Coils"/>
    </source>
</evidence>
<organism evidence="4 5">
    <name type="scientific">Agitococcus lubricus</name>
    <dbReference type="NCBI Taxonomy" id="1077255"/>
    <lineage>
        <taxon>Bacteria</taxon>
        <taxon>Pseudomonadati</taxon>
        <taxon>Pseudomonadota</taxon>
        <taxon>Gammaproteobacteria</taxon>
        <taxon>Moraxellales</taxon>
        <taxon>Moraxellaceae</taxon>
        <taxon>Agitococcus</taxon>
    </lineage>
</organism>
<reference evidence="4 5" key="1">
    <citation type="submission" date="2018-04" db="EMBL/GenBank/DDBJ databases">
        <title>Genomic Encyclopedia of Archaeal and Bacterial Type Strains, Phase II (KMG-II): from individual species to whole genera.</title>
        <authorList>
            <person name="Goeker M."/>
        </authorList>
    </citation>
    <scope>NUCLEOTIDE SEQUENCE [LARGE SCALE GENOMIC DNA]</scope>
    <source>
        <strain evidence="4 5">DSM 5822</strain>
    </source>
</reference>
<evidence type="ECO:0000313" key="5">
    <source>
        <dbReference type="Proteomes" id="UP000244223"/>
    </source>
</evidence>
<evidence type="ECO:0000313" key="4">
    <source>
        <dbReference type="EMBL" id="PTQ91390.1"/>
    </source>
</evidence>
<protein>
    <recommendedName>
        <fullName evidence="6">Spy/CpxP family protein refolding chaperone</fullName>
    </recommendedName>
</protein>
<comment type="caution">
    <text evidence="4">The sequence shown here is derived from an EMBL/GenBank/DDBJ whole genome shotgun (WGS) entry which is preliminary data.</text>
</comment>
<evidence type="ECO:0008006" key="6">
    <source>
        <dbReference type="Google" id="ProtNLM"/>
    </source>
</evidence>
<dbReference type="RefSeq" id="WP_146164408.1">
    <property type="nucleotide sequence ID" value="NZ_QAON01000001.1"/>
</dbReference>
<feature type="coiled-coil region" evidence="1">
    <location>
        <begin position="39"/>
        <end position="81"/>
    </location>
</feature>
<accession>A0A2T5J451</accession>
<dbReference type="AlphaFoldDB" id="A0A2T5J451"/>
<dbReference type="Proteomes" id="UP000244223">
    <property type="component" value="Unassembled WGS sequence"/>
</dbReference>
<feature type="region of interest" description="Disordered" evidence="2">
    <location>
        <begin position="102"/>
        <end position="124"/>
    </location>
</feature>